<evidence type="ECO:0000256" key="4">
    <source>
        <dbReference type="ARBA" id="ARBA00015253"/>
    </source>
</evidence>
<dbReference type="Proteomes" id="UP000006672">
    <property type="component" value="Unassembled WGS sequence"/>
</dbReference>
<dbReference type="OrthoDB" id="2186770at2759"/>
<dbReference type="InterPro" id="IPR028389">
    <property type="entry name" value="POT1"/>
</dbReference>
<reference evidence="11" key="2">
    <citation type="submission" date="2019-04" db="EMBL/GenBank/DDBJ databases">
        <authorList>
            <person name="Howe K."/>
            <person name="Paulini M."/>
            <person name="Williams G."/>
        </authorList>
    </citation>
    <scope>NUCLEOTIDE SEQUENCE [LARGE SCALE GENOMIC DNA]</scope>
    <source>
        <strain evidence="11">FR3</strain>
    </source>
</reference>
<feature type="domain" description="Telomeric single stranded DNA binding POT1/Cdc13" evidence="9">
    <location>
        <begin position="16"/>
        <end position="150"/>
    </location>
</feature>
<evidence type="ECO:0000256" key="2">
    <source>
        <dbReference type="ARBA" id="ARBA00004574"/>
    </source>
</evidence>
<dbReference type="SUPFAM" id="SSF50249">
    <property type="entry name" value="Nucleic acid-binding proteins"/>
    <property type="match status" value="2"/>
</dbReference>
<dbReference type="GO" id="GO:0000783">
    <property type="term" value="C:nuclear telomere cap complex"/>
    <property type="evidence" value="ECO:0007669"/>
    <property type="project" value="TreeGrafter"/>
</dbReference>
<evidence type="ECO:0000256" key="7">
    <source>
        <dbReference type="ARBA" id="ARBA00023125"/>
    </source>
</evidence>
<dbReference type="STRING" id="6279.A0A5S6PDZ3"/>
<dbReference type="GeneID" id="6098667"/>
<dbReference type="InterPro" id="IPR032042">
    <property type="entry name" value="POT1PC"/>
</dbReference>
<evidence type="ECO:0000256" key="1">
    <source>
        <dbReference type="ARBA" id="ARBA00004123"/>
    </source>
</evidence>
<feature type="domain" description="Protection of telomeres protein 1 ssDNA-binding" evidence="10">
    <location>
        <begin position="189"/>
        <end position="329"/>
    </location>
</feature>
<keyword evidence="5" id="KW-0158">Chromosome</keyword>
<keyword evidence="8" id="KW-0539">Nucleus</keyword>
<evidence type="ECO:0000313" key="12">
    <source>
        <dbReference type="Proteomes" id="UP000006672"/>
    </source>
</evidence>
<organism evidence="11">
    <name type="scientific">Brugia malayi</name>
    <name type="common">Filarial nematode worm</name>
    <dbReference type="NCBI Taxonomy" id="6279"/>
    <lineage>
        <taxon>Eukaryota</taxon>
        <taxon>Metazoa</taxon>
        <taxon>Ecdysozoa</taxon>
        <taxon>Nematoda</taxon>
        <taxon>Chromadorea</taxon>
        <taxon>Rhabditida</taxon>
        <taxon>Spirurina</taxon>
        <taxon>Spiruromorpha</taxon>
        <taxon>Filarioidea</taxon>
        <taxon>Onchocercidae</taxon>
        <taxon>Brugia</taxon>
    </lineage>
</organism>
<evidence type="ECO:0000313" key="13">
    <source>
        <dbReference type="WBParaSite" id="Bm17637.1"/>
    </source>
</evidence>
<dbReference type="Gene3D" id="2.40.50.140">
    <property type="entry name" value="Nucleic acid-binding proteins"/>
    <property type="match status" value="2"/>
</dbReference>
<name>A0A4E9FHN3_BRUMA</name>
<reference evidence="13" key="3">
    <citation type="submission" date="2019-12" db="UniProtKB">
        <authorList>
            <consortium name="WormBaseParasite"/>
        </authorList>
    </citation>
    <scope>IDENTIFICATION</scope>
</reference>
<evidence type="ECO:0000256" key="8">
    <source>
        <dbReference type="ARBA" id="ARBA00023242"/>
    </source>
</evidence>
<dbReference type="AlphaFoldDB" id="A0A4E9FHN3"/>
<gene>
    <name evidence="11 13" type="primary">Bm17637</name>
    <name evidence="11" type="ORF">BM_BM17637</name>
</gene>
<comment type="subcellular location">
    <subcellularLocation>
        <location evidence="2">Chromosome</location>
        <location evidence="2">Telomere</location>
    </subcellularLocation>
    <subcellularLocation>
        <location evidence="1">Nucleus</location>
    </subcellularLocation>
</comment>
<dbReference type="EMBL" id="CAAKNF010000194">
    <property type="protein sequence ID" value="VIO95956.1"/>
    <property type="molecule type" value="Genomic_DNA"/>
</dbReference>
<dbReference type="PANTHER" id="PTHR14513">
    <property type="entry name" value="PROTECTION OF TELOMERES 1"/>
    <property type="match status" value="1"/>
</dbReference>
<evidence type="ECO:0000259" key="10">
    <source>
        <dbReference type="Pfam" id="PF16686"/>
    </source>
</evidence>
<accession>A0A4E9FHN3</accession>
<dbReference type="CTD" id="6098667"/>
<dbReference type="RefSeq" id="XP_042936030.1">
    <property type="nucleotide sequence ID" value="XM_043080096.1"/>
</dbReference>
<dbReference type="WBParaSite" id="Bm17637.1">
    <property type="protein sequence ID" value="Bm17637.1"/>
    <property type="gene ID" value="WBGene00268779"/>
</dbReference>
<evidence type="ECO:0000259" key="9">
    <source>
        <dbReference type="Pfam" id="PF02765"/>
    </source>
</evidence>
<dbReference type="InterPro" id="IPR012340">
    <property type="entry name" value="NA-bd_OB-fold"/>
</dbReference>
<evidence type="ECO:0000313" key="11">
    <source>
        <dbReference type="EMBL" id="VIO95956.1"/>
    </source>
</evidence>
<evidence type="ECO:0000256" key="3">
    <source>
        <dbReference type="ARBA" id="ARBA00008442"/>
    </source>
</evidence>
<keyword evidence="6" id="KW-0779">Telomere</keyword>
<dbReference type="GO" id="GO:0098505">
    <property type="term" value="F:G-rich strand telomeric DNA binding"/>
    <property type="evidence" value="ECO:0007669"/>
    <property type="project" value="TreeGrafter"/>
</dbReference>
<dbReference type="KEGG" id="bmy:BM_BM17637"/>
<proteinExistence type="inferred from homology"/>
<keyword evidence="7" id="KW-0238">DNA-binding</keyword>
<dbReference type="Pfam" id="PF16686">
    <property type="entry name" value="POT1PC"/>
    <property type="match status" value="1"/>
</dbReference>
<evidence type="ECO:0000256" key="6">
    <source>
        <dbReference type="ARBA" id="ARBA00022895"/>
    </source>
</evidence>
<sequence length="672" mass="77186">MKQYKYVSLAELDELSDTTNENFKVNIYALVVDVKIRSQPTSASEDTPVITQLELRDRSSDISTTCVIYSDSVEGFSDQIQNGQIIRMHRAKIKKNTDGKLVVYGKLKVTGFAVLLFSGELGDTFAPVYQSSATFTLVSNYEEMISSLRMLSVSNQLMTIPIAPLNSNLGHINEGEINEIIKNVNVLRLNELVLGGYGDIVVQAVSLFIDDRNCVILRCWDTTLPSKKIFMFNDDVITEVIYQDEKMEMIPIDYCCDIVLYEEHANFARNSVKCGDVLLLINTHLYYSKDNVTLVMHNGGQHYNRSIVILDANSNLKRDLLRNIDDFNTQIDTEDRRNVEDIEQHPYTSLQQVIPTPSLDELNDFENEQRELWKYWAGERMRQIHALQLAWIYAYACKKKENKNAQLQRPFHLATTAVQFIVQQTLKRLFRYNKDLFVNFTKLSRNQRNTILKNFLLTYMEGVYDDGIILKLTNETTGEDKQSDNKDLKVIGDENSSDDYAWNLLCNLLPGTILKFSSWQVTFSYNEKTKILFVLICHRCNLWCTTSAKNFDMTPLCPVCFKRGITDSHLFLQCYFLFSGIPRTGDVQSKKYYFLLPIQLLNFFLVDVPESPLKAARNYRKGISSDQKKALTASIQEKMLSKYSFALNEVIVRIIKADVAILEVGKLTFADR</sequence>
<evidence type="ECO:0000256" key="5">
    <source>
        <dbReference type="ARBA" id="ARBA00022454"/>
    </source>
</evidence>
<dbReference type="GO" id="GO:0010521">
    <property type="term" value="F:telomerase inhibitor activity"/>
    <property type="evidence" value="ECO:0007669"/>
    <property type="project" value="TreeGrafter"/>
</dbReference>
<dbReference type="GO" id="GO:0032210">
    <property type="term" value="P:regulation of telomere maintenance via telomerase"/>
    <property type="evidence" value="ECO:0007669"/>
    <property type="project" value="TreeGrafter"/>
</dbReference>
<protein>
    <recommendedName>
        <fullName evidence="4">Protection of telomeres protein 1</fullName>
    </recommendedName>
</protein>
<keyword evidence="12" id="KW-1185">Reference proteome</keyword>
<dbReference type="PANTHER" id="PTHR14513:SF0">
    <property type="entry name" value="PROTECTION OF TELOMERES PROTEIN 1"/>
    <property type="match status" value="1"/>
</dbReference>
<reference evidence="12" key="1">
    <citation type="journal article" date="2007" name="Science">
        <title>Draft genome of the filarial nematode parasite Brugia malayi.</title>
        <authorList>
            <person name="Ghedin E."/>
            <person name="Wang S."/>
            <person name="Spiro D."/>
            <person name="Caler E."/>
            <person name="Zhao Q."/>
            <person name="Crabtree J."/>
            <person name="Allen J.E."/>
            <person name="Delcher A.L."/>
            <person name="Guiliano D.B."/>
            <person name="Miranda-Saavedra D."/>
            <person name="Angiuoli S.V."/>
            <person name="Creasy T."/>
            <person name="Amedeo P."/>
            <person name="Haas B."/>
            <person name="El-Sayed N.M."/>
            <person name="Wortman J.R."/>
            <person name="Feldblyum T."/>
            <person name="Tallon L."/>
            <person name="Schatz M."/>
            <person name="Shumway M."/>
            <person name="Koo H."/>
            <person name="Salzberg S.L."/>
            <person name="Schobel S."/>
            <person name="Pertea M."/>
            <person name="Pop M."/>
            <person name="White O."/>
            <person name="Barton G.J."/>
            <person name="Carlow C.K."/>
            <person name="Crawford M.J."/>
            <person name="Daub J."/>
            <person name="Dimmic M.W."/>
            <person name="Estes C.F."/>
            <person name="Foster J.M."/>
            <person name="Ganatra M."/>
            <person name="Gregory W.F."/>
            <person name="Johnson N.M."/>
            <person name="Jin J."/>
            <person name="Komuniecki R."/>
            <person name="Korf I."/>
            <person name="Kumar S."/>
            <person name="Laney S."/>
            <person name="Li B.W."/>
            <person name="Li W."/>
            <person name="Lindblom T.H."/>
            <person name="Lustigman S."/>
            <person name="Ma D."/>
            <person name="Maina C.V."/>
            <person name="Martin D.M."/>
            <person name="McCarter J.P."/>
            <person name="McReynolds L."/>
            <person name="Mitreva M."/>
            <person name="Nutman T.B."/>
            <person name="Parkinson J."/>
            <person name="Peregrin-Alvarez J.M."/>
            <person name="Poole C."/>
            <person name="Ren Q."/>
            <person name="Saunders L."/>
            <person name="Sluder A.E."/>
            <person name="Smith K."/>
            <person name="Stanke M."/>
            <person name="Unnasch T.R."/>
            <person name="Ware J."/>
            <person name="Wei A.D."/>
            <person name="Weil G."/>
            <person name="Williams D.J."/>
            <person name="Zhang Y."/>
            <person name="Williams S.A."/>
            <person name="Fraser-Liggett C."/>
            <person name="Slatko B."/>
            <person name="Blaxter M.L."/>
            <person name="Scott A.L."/>
        </authorList>
    </citation>
    <scope>NUCLEOTIDE SEQUENCE</scope>
    <source>
        <strain evidence="12">FR3</strain>
    </source>
</reference>
<accession>A0A5S6PDZ3</accession>
<dbReference type="Pfam" id="PF02765">
    <property type="entry name" value="POT1"/>
    <property type="match status" value="1"/>
</dbReference>
<comment type="similarity">
    <text evidence="3">Belongs to the telombin family.</text>
</comment>
<dbReference type="InterPro" id="IPR011564">
    <property type="entry name" value="Telomer_end-bd_POT1/Cdc13"/>
</dbReference>
<dbReference type="GO" id="GO:0016233">
    <property type="term" value="P:telomere capping"/>
    <property type="evidence" value="ECO:0007669"/>
    <property type="project" value="TreeGrafter"/>
</dbReference>